<accession>A0ABM5M203</accession>
<gene>
    <name evidence="2" type="ordered locus">BATR1942_16030</name>
</gene>
<evidence type="ECO:0000313" key="3">
    <source>
        <dbReference type="Proteomes" id="UP000006867"/>
    </source>
</evidence>
<dbReference type="GeneID" id="92914536"/>
<keyword evidence="3" id="KW-1185">Reference proteome</keyword>
<evidence type="ECO:0000256" key="1">
    <source>
        <dbReference type="SAM" id="Phobius"/>
    </source>
</evidence>
<feature type="transmembrane region" description="Helical" evidence="1">
    <location>
        <begin position="60"/>
        <end position="82"/>
    </location>
</feature>
<protein>
    <submittedName>
        <fullName evidence="2">Uncharacterized protein</fullName>
    </submittedName>
</protein>
<feature type="transmembrane region" description="Helical" evidence="1">
    <location>
        <begin position="35"/>
        <end position="54"/>
    </location>
</feature>
<keyword evidence="1" id="KW-0812">Transmembrane</keyword>
<keyword evidence="1" id="KW-1133">Transmembrane helix</keyword>
<proteinExistence type="predicted"/>
<feature type="transmembrane region" description="Helical" evidence="1">
    <location>
        <begin position="6"/>
        <end position="28"/>
    </location>
</feature>
<keyword evidence="1" id="KW-0472">Membrane</keyword>
<reference evidence="2 3" key="1">
    <citation type="journal article" date="2011" name="Front. Microbiol.">
        <title>Genomic signatures of strain selection and enhancement in Bacillus atrophaeus var. globigii, a historical biowarfare simulant.</title>
        <authorList>
            <person name="Gibbons H.S."/>
            <person name="Broomall S.M."/>
            <person name="McNew L.A."/>
            <person name="Daligault H."/>
            <person name="Chapman C."/>
            <person name="Bruce D."/>
            <person name="Karavis M."/>
            <person name="Krepps M."/>
            <person name="McGregor P.A."/>
            <person name="Hong C."/>
            <person name="Park K.H."/>
            <person name="Akmal A."/>
            <person name="Feldman A."/>
            <person name="Lin J.S."/>
            <person name="Chang W.E."/>
            <person name="Higgs B.W."/>
            <person name="Demirev P."/>
            <person name="Lindquist J."/>
            <person name="Liem A."/>
            <person name="Fochler E."/>
            <person name="Read T.D."/>
            <person name="Tapia R."/>
            <person name="Johnson S."/>
            <person name="Bishop-Lilly K.A."/>
            <person name="Detter C."/>
            <person name="Han C."/>
            <person name="Sozhamannan S."/>
            <person name="Rosenzweig C.N."/>
            <person name="Skowronski E.W."/>
        </authorList>
    </citation>
    <scope>NUCLEOTIDE SEQUENCE [LARGE SCALE GENOMIC DNA]</scope>
    <source>
        <strain evidence="2 3">1942</strain>
    </source>
</reference>
<name>A0ABM5M203_BACA1</name>
<dbReference type="EMBL" id="CP002207">
    <property type="protein sequence ID" value="ADP34125.1"/>
    <property type="molecule type" value="Genomic_DNA"/>
</dbReference>
<organism evidence="2 3">
    <name type="scientific">Bacillus atrophaeus (strain 1942)</name>
    <dbReference type="NCBI Taxonomy" id="720555"/>
    <lineage>
        <taxon>Bacteria</taxon>
        <taxon>Bacillati</taxon>
        <taxon>Bacillota</taxon>
        <taxon>Bacilli</taxon>
        <taxon>Bacillales</taxon>
        <taxon>Bacillaceae</taxon>
        <taxon>Bacillus</taxon>
    </lineage>
</organism>
<dbReference type="Proteomes" id="UP000006867">
    <property type="component" value="Chromosome"/>
</dbReference>
<evidence type="ECO:0000313" key="2">
    <source>
        <dbReference type="EMBL" id="ADP34125.1"/>
    </source>
</evidence>
<dbReference type="RefSeq" id="WP_013390673.1">
    <property type="nucleotide sequence ID" value="NC_014639.1"/>
</dbReference>
<sequence length="87" mass="9992">MSIFSPMMMFFIVFPFLSAIVFGIFGTLIFKKHSLWSMPLTVFLILLLFMYTAGSGDSQLISWLIIFPLITFICGAITWLIYKLIPE</sequence>